<name>J7S9C9_HUIN7</name>
<comment type="similarity">
    <text evidence="2 10">Belongs to the cytochrome c-type heme lyase family.</text>
</comment>
<evidence type="ECO:0000313" key="13">
    <source>
        <dbReference type="Proteomes" id="UP000006310"/>
    </source>
</evidence>
<comment type="subcellular location">
    <subcellularLocation>
        <location evidence="1 10">Mitochondrion inner membrane</location>
    </subcellularLocation>
</comment>
<dbReference type="GeneID" id="34527178"/>
<dbReference type="OMA" id="SCPVDHK"/>
<evidence type="ECO:0000256" key="8">
    <source>
        <dbReference type="ARBA" id="ARBA00023136"/>
    </source>
</evidence>
<dbReference type="PANTHER" id="PTHR12743">
    <property type="entry name" value="CYTOCHROME C1 HEME LYASE"/>
    <property type="match status" value="1"/>
</dbReference>
<reference evidence="12 13" key="1">
    <citation type="journal article" date="2011" name="Proc. Natl. Acad. Sci. U.S.A.">
        <title>Evolutionary erosion of yeast sex chromosomes by mating-type switching accidents.</title>
        <authorList>
            <person name="Gordon J.L."/>
            <person name="Armisen D."/>
            <person name="Proux-Wera E."/>
            <person name="Oheigeartaigh S.S."/>
            <person name="Byrne K.P."/>
            <person name="Wolfe K.H."/>
        </authorList>
    </citation>
    <scope>NUCLEOTIDE SEQUENCE [LARGE SCALE GENOMIC DNA]</scope>
    <source>
        <strain evidence="13">ATCC MYA-139 / BCRC 22969 / CBS 8797 / CCRC 22969 / KCTC 17520 / NBRC 10181 / NCYC 3082</strain>
    </source>
</reference>
<evidence type="ECO:0000256" key="6">
    <source>
        <dbReference type="ARBA" id="ARBA00023004"/>
    </source>
</evidence>
<evidence type="ECO:0000256" key="2">
    <source>
        <dbReference type="ARBA" id="ARBA00007255"/>
    </source>
</evidence>
<reference evidence="13" key="2">
    <citation type="submission" date="2012-08" db="EMBL/GenBank/DDBJ databases">
        <title>Genome sequence of Kazachstania naganishii.</title>
        <authorList>
            <person name="Gordon J.L."/>
            <person name="Armisen D."/>
            <person name="Proux-Wera E."/>
            <person name="OhEigeartaigh S.S."/>
            <person name="Byrne K.P."/>
            <person name="Wolfe K.H."/>
        </authorList>
    </citation>
    <scope>NUCLEOTIDE SEQUENCE [LARGE SCALE GENOMIC DNA]</scope>
    <source>
        <strain evidence="13">ATCC MYA-139 / BCRC 22969 / CBS 8797 / CCRC 22969 / KCTC 17520 / NBRC 10181 / NCYC 3082</strain>
    </source>
</reference>
<comment type="function">
    <text evidence="10">Lyase that catalyzes the covalent linking of the heme group to the cytochrome C apoprotein to produce the mature functional cytochrome.</text>
</comment>
<keyword evidence="7 10" id="KW-0496">Mitochondrion</keyword>
<evidence type="ECO:0000256" key="3">
    <source>
        <dbReference type="ARBA" id="ARBA00022617"/>
    </source>
</evidence>
<evidence type="ECO:0000256" key="4">
    <source>
        <dbReference type="ARBA" id="ARBA00022723"/>
    </source>
</evidence>
<dbReference type="GO" id="GO:0046872">
    <property type="term" value="F:metal ion binding"/>
    <property type="evidence" value="ECO:0007669"/>
    <property type="project" value="UniProtKB-KW"/>
</dbReference>
<dbReference type="AlphaFoldDB" id="J7S9C9"/>
<keyword evidence="13" id="KW-1185">Reference proteome</keyword>
<evidence type="ECO:0000256" key="5">
    <source>
        <dbReference type="ARBA" id="ARBA00022792"/>
    </source>
</evidence>
<evidence type="ECO:0000256" key="7">
    <source>
        <dbReference type="ARBA" id="ARBA00023128"/>
    </source>
</evidence>
<evidence type="ECO:0000256" key="10">
    <source>
        <dbReference type="RuleBase" id="RU363130"/>
    </source>
</evidence>
<evidence type="ECO:0000256" key="11">
    <source>
        <dbReference type="SAM" id="MobiDB-lite"/>
    </source>
</evidence>
<proteinExistence type="inferred from homology"/>
<comment type="catalytic activity">
    <reaction evidence="10">
        <text>holo-[cytochrome c] = apo-[cytochrome c] + heme b</text>
        <dbReference type="Rhea" id="RHEA:22648"/>
        <dbReference type="Rhea" id="RHEA-COMP:10725"/>
        <dbReference type="Rhea" id="RHEA-COMP:10726"/>
        <dbReference type="ChEBI" id="CHEBI:29950"/>
        <dbReference type="ChEBI" id="CHEBI:60344"/>
        <dbReference type="ChEBI" id="CHEBI:83739"/>
        <dbReference type="EC" id="4.4.1.17"/>
    </reaction>
</comment>
<keyword evidence="6 10" id="KW-0408">Iron</keyword>
<keyword evidence="9 10" id="KW-0456">Lyase</keyword>
<dbReference type="GO" id="GO:0005758">
    <property type="term" value="C:mitochondrial intermembrane space"/>
    <property type="evidence" value="ECO:0007669"/>
    <property type="project" value="EnsemblFungi"/>
</dbReference>
<dbReference type="HOGENOM" id="CLU_048602_1_2_1"/>
<dbReference type="RefSeq" id="XP_022465691.1">
    <property type="nucleotide sequence ID" value="XM_022609279.1"/>
</dbReference>
<dbReference type="GO" id="GO:0005743">
    <property type="term" value="C:mitochondrial inner membrane"/>
    <property type="evidence" value="ECO:0007669"/>
    <property type="project" value="UniProtKB-SubCell"/>
</dbReference>
<feature type="compositionally biased region" description="Basic and acidic residues" evidence="11">
    <location>
        <begin position="17"/>
        <end position="40"/>
    </location>
</feature>
<dbReference type="InterPro" id="IPR000511">
    <property type="entry name" value="Holocyt_c/c1_synthase"/>
</dbReference>
<evidence type="ECO:0000256" key="1">
    <source>
        <dbReference type="ARBA" id="ARBA00004273"/>
    </source>
</evidence>
<keyword evidence="8 10" id="KW-0472">Membrane</keyword>
<protein>
    <recommendedName>
        <fullName evidence="10">Holocytochrome c-type synthase</fullName>
        <ecNumber evidence="10">4.4.1.17</ecNumber>
    </recommendedName>
</protein>
<gene>
    <name evidence="12" type="primary">KNAG0H00300</name>
    <name evidence="12" type="ordered locus">KNAG_0H00300</name>
</gene>
<keyword evidence="5 10" id="KW-0999">Mitochondrion inner membrane</keyword>
<dbReference type="PROSITE" id="PS00822">
    <property type="entry name" value="CYTO_HEME_LYASE_2"/>
    <property type="match status" value="1"/>
</dbReference>
<evidence type="ECO:0000313" key="12">
    <source>
        <dbReference type="EMBL" id="CCK71446.1"/>
    </source>
</evidence>
<dbReference type="STRING" id="1071383.J7S9C9"/>
<dbReference type="eggNOG" id="KOG3996">
    <property type="taxonomic scope" value="Eukaryota"/>
</dbReference>
<feature type="region of interest" description="Disordered" evidence="11">
    <location>
        <begin position="84"/>
        <end position="103"/>
    </location>
</feature>
<feature type="region of interest" description="Disordered" evidence="11">
    <location>
        <begin position="1"/>
        <end position="69"/>
    </location>
</feature>
<keyword evidence="3 10" id="KW-0349">Heme</keyword>
<keyword evidence="4 10" id="KW-0479">Metal-binding</keyword>
<sequence length="237" mass="26595">MGKDAVDHTSSAAPPAGEEKCPLSDEQREQWLRMHSREQPTESDPAPLSEDRQLSSIPRTDTGKNWVYPSEKQFRDSLLRKGKNAVPLPATGGSSGGGGAPPGADDAVYRSIIPIHNSVNERVWRCIREWESPGGGLRGGGAAGPGSGDITLTSFKGDFRKWTPRAWIRHYVFRMSRPFDRHDWLVHRTQSGRSLEYVIDFYYADSGRSNVPEVVLDVRPKLNSWEGVKLRVKHWFK</sequence>
<dbReference type="PANTHER" id="PTHR12743:SF0">
    <property type="entry name" value="HOLOCYTOCHROME C-TYPE SYNTHASE"/>
    <property type="match status" value="1"/>
</dbReference>
<accession>J7S9C9</accession>
<organism evidence="12 13">
    <name type="scientific">Huiozyma naganishii (strain ATCC MYA-139 / BCRC 22969 / CBS 8797 / KCTC 17520 / NBRC 10181 / NCYC 3082 / Yp74L-3)</name>
    <name type="common">Yeast</name>
    <name type="synonym">Kazachstania naganishii</name>
    <dbReference type="NCBI Taxonomy" id="1071383"/>
    <lineage>
        <taxon>Eukaryota</taxon>
        <taxon>Fungi</taxon>
        <taxon>Dikarya</taxon>
        <taxon>Ascomycota</taxon>
        <taxon>Saccharomycotina</taxon>
        <taxon>Saccharomycetes</taxon>
        <taxon>Saccharomycetales</taxon>
        <taxon>Saccharomycetaceae</taxon>
        <taxon>Huiozyma</taxon>
    </lineage>
</organism>
<dbReference type="KEGG" id="kng:KNAG_0H00300"/>
<dbReference type="Pfam" id="PF01265">
    <property type="entry name" value="Cyto_heme_lyase"/>
    <property type="match status" value="1"/>
</dbReference>
<evidence type="ECO:0000256" key="9">
    <source>
        <dbReference type="ARBA" id="ARBA00023239"/>
    </source>
</evidence>
<dbReference type="EMBL" id="HE978321">
    <property type="protein sequence ID" value="CCK71446.1"/>
    <property type="molecule type" value="Genomic_DNA"/>
</dbReference>
<dbReference type="PROSITE" id="PS00821">
    <property type="entry name" value="CYTO_HEME_LYASE_1"/>
    <property type="match status" value="1"/>
</dbReference>
<dbReference type="OrthoDB" id="4243at2759"/>
<dbReference type="EC" id="4.4.1.17" evidence="10"/>
<dbReference type="Proteomes" id="UP000006310">
    <property type="component" value="Chromosome 8"/>
</dbReference>
<dbReference type="GO" id="GO:0004408">
    <property type="term" value="F:holocytochrome-c synthase activity"/>
    <property type="evidence" value="ECO:0007669"/>
    <property type="project" value="UniProtKB-EC"/>
</dbReference>